<evidence type="ECO:0000313" key="3">
    <source>
        <dbReference type="EMBL" id="KAK9115370.1"/>
    </source>
</evidence>
<dbReference type="PANTHER" id="PTHR44743:SF10">
    <property type="entry name" value="J DOMAIN-CONTAINING PROTEIN"/>
    <property type="match status" value="1"/>
</dbReference>
<dbReference type="InterPro" id="IPR018253">
    <property type="entry name" value="DnaJ_domain_CS"/>
</dbReference>
<evidence type="ECO:0000313" key="4">
    <source>
        <dbReference type="Proteomes" id="UP001420932"/>
    </source>
</evidence>
<sequence length="177" mass="20785">MDFEEEQSRSYYAILGVHRGSSAAEIRRAYHKLAMRWHPDRWITRSPSLLGEAKARFQQIQEAYAVLSDQRKRSMYDAGLYNPYEDEEDQHHNNGFTDFLQEMLSLMANVRRENKVYSLGELQQMLRDMAQGFTSQSQSTQQWSDHCRDGSLEDSRDSKRARWSSSHFHVSGIGTWR</sequence>
<dbReference type="PRINTS" id="PR00625">
    <property type="entry name" value="JDOMAIN"/>
</dbReference>
<evidence type="ECO:0000259" key="2">
    <source>
        <dbReference type="PROSITE" id="PS50076"/>
    </source>
</evidence>
<evidence type="ECO:0000256" key="1">
    <source>
        <dbReference type="SAM" id="MobiDB-lite"/>
    </source>
</evidence>
<reference evidence="3 4" key="1">
    <citation type="submission" date="2024-01" db="EMBL/GenBank/DDBJ databases">
        <title>Genome assemblies of Stephania.</title>
        <authorList>
            <person name="Yang L."/>
        </authorList>
    </citation>
    <scope>NUCLEOTIDE SEQUENCE [LARGE SCALE GENOMIC DNA]</scope>
    <source>
        <strain evidence="3">YNDBR</strain>
        <tissue evidence="3">Leaf</tissue>
    </source>
</reference>
<dbReference type="EMBL" id="JBBNAF010000009">
    <property type="protein sequence ID" value="KAK9115370.1"/>
    <property type="molecule type" value="Genomic_DNA"/>
</dbReference>
<dbReference type="SUPFAM" id="SSF46565">
    <property type="entry name" value="Chaperone J-domain"/>
    <property type="match status" value="1"/>
</dbReference>
<feature type="compositionally biased region" description="Basic and acidic residues" evidence="1">
    <location>
        <begin position="145"/>
        <end position="158"/>
    </location>
</feature>
<name>A0AAP0IHF8_9MAGN</name>
<feature type="compositionally biased region" description="Low complexity" evidence="1">
    <location>
        <begin position="134"/>
        <end position="144"/>
    </location>
</feature>
<organism evidence="3 4">
    <name type="scientific">Stephania yunnanensis</name>
    <dbReference type="NCBI Taxonomy" id="152371"/>
    <lineage>
        <taxon>Eukaryota</taxon>
        <taxon>Viridiplantae</taxon>
        <taxon>Streptophyta</taxon>
        <taxon>Embryophyta</taxon>
        <taxon>Tracheophyta</taxon>
        <taxon>Spermatophyta</taxon>
        <taxon>Magnoliopsida</taxon>
        <taxon>Ranunculales</taxon>
        <taxon>Menispermaceae</taxon>
        <taxon>Menispermoideae</taxon>
        <taxon>Cissampelideae</taxon>
        <taxon>Stephania</taxon>
    </lineage>
</organism>
<dbReference type="Pfam" id="PF00226">
    <property type="entry name" value="DnaJ"/>
    <property type="match status" value="1"/>
</dbReference>
<dbReference type="PROSITE" id="PS50076">
    <property type="entry name" value="DNAJ_2"/>
    <property type="match status" value="1"/>
</dbReference>
<feature type="domain" description="J" evidence="2">
    <location>
        <begin position="10"/>
        <end position="80"/>
    </location>
</feature>
<dbReference type="PANTHER" id="PTHR44743">
    <property type="entry name" value="PUTATIVE, EXPRESSED-RELATED"/>
    <property type="match status" value="1"/>
</dbReference>
<dbReference type="InterPro" id="IPR001623">
    <property type="entry name" value="DnaJ_domain"/>
</dbReference>
<dbReference type="Gene3D" id="1.10.287.110">
    <property type="entry name" value="DnaJ domain"/>
    <property type="match status" value="1"/>
</dbReference>
<protein>
    <recommendedName>
        <fullName evidence="2">J domain-containing protein</fullName>
    </recommendedName>
</protein>
<dbReference type="AlphaFoldDB" id="A0AAP0IHF8"/>
<keyword evidence="4" id="KW-1185">Reference proteome</keyword>
<comment type="caution">
    <text evidence="3">The sequence shown here is derived from an EMBL/GenBank/DDBJ whole genome shotgun (WGS) entry which is preliminary data.</text>
</comment>
<gene>
    <name evidence="3" type="ORF">Syun_022167</name>
</gene>
<dbReference type="InterPro" id="IPR036869">
    <property type="entry name" value="J_dom_sf"/>
</dbReference>
<dbReference type="Proteomes" id="UP001420932">
    <property type="component" value="Unassembled WGS sequence"/>
</dbReference>
<proteinExistence type="predicted"/>
<dbReference type="CDD" id="cd06257">
    <property type="entry name" value="DnaJ"/>
    <property type="match status" value="1"/>
</dbReference>
<dbReference type="PROSITE" id="PS00636">
    <property type="entry name" value="DNAJ_1"/>
    <property type="match status" value="1"/>
</dbReference>
<dbReference type="SMART" id="SM00271">
    <property type="entry name" value="DnaJ"/>
    <property type="match status" value="1"/>
</dbReference>
<accession>A0AAP0IHF8</accession>
<feature type="region of interest" description="Disordered" evidence="1">
    <location>
        <begin position="131"/>
        <end position="158"/>
    </location>
</feature>